<name>A0A1H8DGH3_9ACTN</name>
<gene>
    <name evidence="2" type="ORF">SAMN05660976_06730</name>
</gene>
<feature type="domain" description="HTH cro/C1-type" evidence="1">
    <location>
        <begin position="36"/>
        <end position="89"/>
    </location>
</feature>
<sequence length="293" mass="32775">MDHTGGMDRSSELAGFLRSRRARITPDLAGLPEDGRARRVPGLRREEVARLAGVSTEYYTRLEQGRVGTPSPEVVEAVARALNLDPAEREHLTDLLVRPTSARRAPAAPQRVRPGLHLMLQTLEHVPAFVVGRRTDVLAANHLAREVLTDFDALPVPQRNLARYYLLDPGARDRVGDWARIAAETVAILRLEAGRHPHDRRLADLVGELTLRSPEFSTWWNDHRVLRRTHGTKHYRHPVVGDLHFAYESFQPPGDPDQLLCVYNPEPGSATAEALRLLSSWTASGAHRGDRRA</sequence>
<keyword evidence="3" id="KW-1185">Reference proteome</keyword>
<dbReference type="SMART" id="SM00530">
    <property type="entry name" value="HTH_XRE"/>
    <property type="match status" value="1"/>
</dbReference>
<dbReference type="SUPFAM" id="SSF47413">
    <property type="entry name" value="lambda repressor-like DNA-binding domains"/>
    <property type="match status" value="1"/>
</dbReference>
<organism evidence="2 3">
    <name type="scientific">Nonomuraea pusilla</name>
    <dbReference type="NCBI Taxonomy" id="46177"/>
    <lineage>
        <taxon>Bacteria</taxon>
        <taxon>Bacillati</taxon>
        <taxon>Actinomycetota</taxon>
        <taxon>Actinomycetes</taxon>
        <taxon>Streptosporangiales</taxon>
        <taxon>Streptosporangiaceae</taxon>
        <taxon>Nonomuraea</taxon>
    </lineage>
</organism>
<dbReference type="PANTHER" id="PTHR35010:SF2">
    <property type="entry name" value="BLL4672 PROTEIN"/>
    <property type="match status" value="1"/>
</dbReference>
<dbReference type="Proteomes" id="UP000198953">
    <property type="component" value="Unassembled WGS sequence"/>
</dbReference>
<evidence type="ECO:0000259" key="1">
    <source>
        <dbReference type="PROSITE" id="PS50943"/>
    </source>
</evidence>
<dbReference type="InterPro" id="IPR010982">
    <property type="entry name" value="Lambda_DNA-bd_dom_sf"/>
</dbReference>
<dbReference type="Pfam" id="PF17765">
    <property type="entry name" value="MLTR_LBD"/>
    <property type="match status" value="1"/>
</dbReference>
<dbReference type="Pfam" id="PF13560">
    <property type="entry name" value="HTH_31"/>
    <property type="match status" value="1"/>
</dbReference>
<evidence type="ECO:0000313" key="3">
    <source>
        <dbReference type="Proteomes" id="UP000198953"/>
    </source>
</evidence>
<dbReference type="AlphaFoldDB" id="A0A1H8DGH3"/>
<proteinExistence type="predicted"/>
<dbReference type="PROSITE" id="PS50943">
    <property type="entry name" value="HTH_CROC1"/>
    <property type="match status" value="1"/>
</dbReference>
<dbReference type="PANTHER" id="PTHR35010">
    <property type="entry name" value="BLL4672 PROTEIN-RELATED"/>
    <property type="match status" value="1"/>
</dbReference>
<dbReference type="CDD" id="cd00093">
    <property type="entry name" value="HTH_XRE"/>
    <property type="match status" value="1"/>
</dbReference>
<protein>
    <submittedName>
        <fullName evidence="2">Helix-turn-helix domain-containing protein</fullName>
    </submittedName>
</protein>
<dbReference type="Gene3D" id="1.10.260.40">
    <property type="entry name" value="lambda repressor-like DNA-binding domains"/>
    <property type="match status" value="1"/>
</dbReference>
<dbReference type="STRING" id="46177.SAMN05660976_06730"/>
<dbReference type="GO" id="GO:0003677">
    <property type="term" value="F:DNA binding"/>
    <property type="evidence" value="ECO:0007669"/>
    <property type="project" value="InterPro"/>
</dbReference>
<dbReference type="Gene3D" id="3.30.450.180">
    <property type="match status" value="1"/>
</dbReference>
<reference evidence="2 3" key="1">
    <citation type="submission" date="2016-10" db="EMBL/GenBank/DDBJ databases">
        <authorList>
            <person name="de Groot N.N."/>
        </authorList>
    </citation>
    <scope>NUCLEOTIDE SEQUENCE [LARGE SCALE GENOMIC DNA]</scope>
    <source>
        <strain evidence="2 3">DSM 43357</strain>
    </source>
</reference>
<accession>A0A1H8DGH3</accession>
<dbReference type="InterPro" id="IPR041413">
    <property type="entry name" value="MLTR_LBD"/>
</dbReference>
<dbReference type="InterPro" id="IPR001387">
    <property type="entry name" value="Cro/C1-type_HTH"/>
</dbReference>
<evidence type="ECO:0000313" key="2">
    <source>
        <dbReference type="EMBL" id="SEN06276.1"/>
    </source>
</evidence>
<dbReference type="EMBL" id="FOBF01000021">
    <property type="protein sequence ID" value="SEN06276.1"/>
    <property type="molecule type" value="Genomic_DNA"/>
</dbReference>